<feature type="transmembrane region" description="Helical" evidence="2">
    <location>
        <begin position="280"/>
        <end position="300"/>
    </location>
</feature>
<keyword evidence="2" id="KW-1133">Transmembrane helix</keyword>
<feature type="domain" description="Putative T7SS secretion signal" evidence="3">
    <location>
        <begin position="49"/>
        <end position="192"/>
    </location>
</feature>
<evidence type="ECO:0000259" key="3">
    <source>
        <dbReference type="Pfam" id="PF21725"/>
    </source>
</evidence>
<evidence type="ECO:0000313" key="4">
    <source>
        <dbReference type="EMBL" id="KAF4405086.1"/>
    </source>
</evidence>
<organism evidence="4 5">
    <name type="scientific">Streptomyces lycii</name>
    <dbReference type="NCBI Taxonomy" id="2654337"/>
    <lineage>
        <taxon>Bacteria</taxon>
        <taxon>Bacillati</taxon>
        <taxon>Actinomycetota</taxon>
        <taxon>Actinomycetes</taxon>
        <taxon>Kitasatosporales</taxon>
        <taxon>Streptomycetaceae</taxon>
        <taxon>Streptomyces</taxon>
    </lineage>
</organism>
<comment type="caution">
    <text evidence="4">The sequence shown here is derived from an EMBL/GenBank/DDBJ whole genome shotgun (WGS) entry which is preliminary data.</text>
</comment>
<reference evidence="4 5" key="1">
    <citation type="submission" date="2019-10" db="EMBL/GenBank/DDBJ databases">
        <title>Streptomyces tenebrisbrunneis sp.nov., an endogenous actinomycete isolated from of Lycium ruthenicum.</title>
        <authorList>
            <person name="Ma L."/>
        </authorList>
    </citation>
    <scope>NUCLEOTIDE SEQUENCE [LARGE SCALE GENOMIC DNA]</scope>
    <source>
        <strain evidence="4 5">TRM 66187</strain>
    </source>
</reference>
<gene>
    <name evidence="4" type="ORF">GCU69_32075</name>
</gene>
<dbReference type="Proteomes" id="UP000621266">
    <property type="component" value="Unassembled WGS sequence"/>
</dbReference>
<feature type="compositionally biased region" description="Polar residues" evidence="1">
    <location>
        <begin position="111"/>
        <end position="130"/>
    </location>
</feature>
<dbReference type="InterPro" id="IPR049082">
    <property type="entry name" value="T7SS_signal"/>
</dbReference>
<feature type="compositionally biased region" description="Basic and acidic residues" evidence="1">
    <location>
        <begin position="131"/>
        <end position="149"/>
    </location>
</feature>
<name>A0ABQ7F8M0_9ACTN</name>
<feature type="region of interest" description="Disordered" evidence="1">
    <location>
        <begin position="110"/>
        <end position="149"/>
    </location>
</feature>
<feature type="region of interest" description="Disordered" evidence="1">
    <location>
        <begin position="421"/>
        <end position="453"/>
    </location>
</feature>
<dbReference type="RefSeq" id="WP_156207934.1">
    <property type="nucleotide sequence ID" value="NZ_WHPN01000429.1"/>
</dbReference>
<evidence type="ECO:0000256" key="1">
    <source>
        <dbReference type="SAM" id="MobiDB-lite"/>
    </source>
</evidence>
<keyword evidence="5" id="KW-1185">Reference proteome</keyword>
<sequence length="453" mass="46537">MSSDKYPHLGFDPAPGDLETVRLLVAAVGKVSRDGGTAQTQLGKIGTSDGIWVGKSADAFTDSVSKIPPYLKKALDSLGDAHRALASWETSLDGFQARARKLEEEAATAAKQVSSAKTSLTGLPENTSGMSKKELEEHEKDKKGKEKAVDTADAELEAIRNRAHTLNTEYNTAAGNVARTVRNAADDAPPEPGWFDDLVKAVSDYMSEAWDTLTDPNFWKLVGDLLADIAMVIGVICLIALPIGGIAGLALIGLIVGAGALASHGIAMAGGAEGVTWQTLAWDAAGVFAGGVGLAGARLAKAGRALVQSGRTLRATQGFAATLGKIGPGNWGGIAKIPSGIANSARGFATAAKGWTHVATGNALDWGGTIAGATFAGFSNMNDGRWTDGDWNISDMPIVGPGKGFADYFGAPDETQTVAPGPLGPQVDAPTTLTSSGSSFTNGLNPSQYGTAA</sequence>
<evidence type="ECO:0000313" key="5">
    <source>
        <dbReference type="Proteomes" id="UP000621266"/>
    </source>
</evidence>
<keyword evidence="2" id="KW-0472">Membrane</keyword>
<keyword evidence="2" id="KW-0812">Transmembrane</keyword>
<feature type="compositionally biased region" description="Polar residues" evidence="1">
    <location>
        <begin position="429"/>
        <end position="453"/>
    </location>
</feature>
<dbReference type="Gene3D" id="1.10.287.1490">
    <property type="match status" value="1"/>
</dbReference>
<dbReference type="Pfam" id="PF21725">
    <property type="entry name" value="T7SS_signal"/>
    <property type="match status" value="1"/>
</dbReference>
<feature type="transmembrane region" description="Helical" evidence="2">
    <location>
        <begin position="229"/>
        <end position="260"/>
    </location>
</feature>
<dbReference type="EMBL" id="WHPN01000429">
    <property type="protein sequence ID" value="KAF4405086.1"/>
    <property type="molecule type" value="Genomic_DNA"/>
</dbReference>
<proteinExistence type="predicted"/>
<evidence type="ECO:0000256" key="2">
    <source>
        <dbReference type="SAM" id="Phobius"/>
    </source>
</evidence>
<protein>
    <recommendedName>
        <fullName evidence="3">Putative T7SS secretion signal domain-containing protein</fullName>
    </recommendedName>
</protein>
<accession>A0ABQ7F8M0</accession>